<dbReference type="RefSeq" id="WP_078486141.1">
    <property type="nucleotide sequence ID" value="NZ_MPRJ01000015.1"/>
</dbReference>
<gene>
    <name evidence="1" type="ORF">BOW51_03530</name>
</gene>
<dbReference type="Proteomes" id="UP000190896">
    <property type="component" value="Unassembled WGS sequence"/>
</dbReference>
<proteinExistence type="predicted"/>
<reference evidence="1 2" key="1">
    <citation type="submission" date="2016-11" db="EMBL/GenBank/DDBJ databases">
        <title>Mixed transmission modes and dynamic genome evolution in an obligate animal-bacterial symbiosis.</title>
        <authorList>
            <person name="Russell S.L."/>
            <person name="Corbett-Detig R.B."/>
            <person name="Cavanaugh C.M."/>
        </authorList>
    </citation>
    <scope>NUCLEOTIDE SEQUENCE [LARGE SCALE GENOMIC DNA]</scope>
    <source>
        <strain evidence="1">Se-Cadez</strain>
    </source>
</reference>
<organism evidence="1 2">
    <name type="scientific">Solemya velesiana gill symbiont</name>
    <dbReference type="NCBI Taxonomy" id="1918948"/>
    <lineage>
        <taxon>Bacteria</taxon>
        <taxon>Pseudomonadati</taxon>
        <taxon>Pseudomonadota</taxon>
        <taxon>Gammaproteobacteria</taxon>
        <taxon>sulfur-oxidizing symbionts</taxon>
    </lineage>
</organism>
<evidence type="ECO:0000313" key="2">
    <source>
        <dbReference type="Proteomes" id="UP000190896"/>
    </source>
</evidence>
<dbReference type="OrthoDB" id="7062693at2"/>
<keyword evidence="2" id="KW-1185">Reference proteome</keyword>
<protein>
    <submittedName>
        <fullName evidence="1">Uncharacterized protein</fullName>
    </submittedName>
</protein>
<dbReference type="EMBL" id="MPRJ01000015">
    <property type="protein sequence ID" value="OOZ37199.1"/>
    <property type="molecule type" value="Genomic_DNA"/>
</dbReference>
<sequence length="187" mass="21232">MSSIAGAADLDYPNRYGTLAESMMDMMDAFSSAYQKRKGSDTPGFDWPQNNFGSMPGFSPSMSPFSPYGMPGSMSFSSFGPSPYSNPWGSMQQFNQFKRAPSATKQLDGDWRGQAGDVLVINNGRFRIFRDRSNFREGRIHIENDQHLLMQDLASGQSLRYEYAEQEGRLALRDEWGNLMLYRRISR</sequence>
<name>A0A1T2KWG4_9GAMM</name>
<evidence type="ECO:0000313" key="1">
    <source>
        <dbReference type="EMBL" id="OOZ37199.1"/>
    </source>
</evidence>
<comment type="caution">
    <text evidence="1">The sequence shown here is derived from an EMBL/GenBank/DDBJ whole genome shotgun (WGS) entry which is preliminary data.</text>
</comment>
<accession>A0A1T2KWG4</accession>
<dbReference type="AlphaFoldDB" id="A0A1T2KWG4"/>